<proteinExistence type="predicted"/>
<feature type="transmembrane region" description="Helical" evidence="1">
    <location>
        <begin position="12"/>
        <end position="37"/>
    </location>
</feature>
<dbReference type="InterPro" id="IPR019253">
    <property type="entry name" value="DUF2244_TM"/>
</dbReference>
<keyword evidence="1" id="KW-0812">Transmembrane</keyword>
<evidence type="ECO:0000256" key="1">
    <source>
        <dbReference type="SAM" id="Phobius"/>
    </source>
</evidence>
<name>A0ABU3BDC8_9GAMM</name>
<feature type="transmembrane region" description="Helical" evidence="1">
    <location>
        <begin position="43"/>
        <end position="62"/>
    </location>
</feature>
<dbReference type="EMBL" id="JAVRHY010000012">
    <property type="protein sequence ID" value="MDT0619273.1"/>
    <property type="molecule type" value="Genomic_DNA"/>
</dbReference>
<gene>
    <name evidence="2" type="ORF">RM531_12380</name>
</gene>
<evidence type="ECO:0000313" key="2">
    <source>
        <dbReference type="EMBL" id="MDT0619273.1"/>
    </source>
</evidence>
<evidence type="ECO:0000313" key="3">
    <source>
        <dbReference type="Proteomes" id="UP001259982"/>
    </source>
</evidence>
<reference evidence="2 3" key="1">
    <citation type="submission" date="2023-09" db="EMBL/GenBank/DDBJ databases">
        <authorList>
            <person name="Rey-Velasco X."/>
        </authorList>
    </citation>
    <scope>NUCLEOTIDE SEQUENCE [LARGE SCALE GENOMIC DNA]</scope>
    <source>
        <strain evidence="2 3">P385</strain>
    </source>
</reference>
<comment type="caution">
    <text evidence="2">The sequence shown here is derived from an EMBL/GenBank/DDBJ whole genome shotgun (WGS) entry which is preliminary data.</text>
</comment>
<dbReference type="Pfam" id="PF10003">
    <property type="entry name" value="DUF2244"/>
    <property type="match status" value="1"/>
</dbReference>
<sequence length="160" mass="17879">MSRLVIRPNASLSVEHAYVFFAGMCMVSFGIAGILAWQGFWMVLPFAGLEMAALAAGLWWGMRDNAYREVISVADDVIRVEAGRHQPERRWEFQRAWAQVRLEPGPYVTSPSRLWLGSHGQGCVLGQCLTDEERAAVAGRLRRWLRGTAMGRQVTIGEDG</sequence>
<organism evidence="2 3">
    <name type="scientific">Spectribacter acetivorans</name>
    <dbReference type="NCBI Taxonomy" id="3075603"/>
    <lineage>
        <taxon>Bacteria</taxon>
        <taxon>Pseudomonadati</taxon>
        <taxon>Pseudomonadota</taxon>
        <taxon>Gammaproteobacteria</taxon>
        <taxon>Salinisphaerales</taxon>
        <taxon>Salinisphaeraceae</taxon>
        <taxon>Spectribacter</taxon>
    </lineage>
</organism>
<keyword evidence="1" id="KW-1133">Transmembrane helix</keyword>
<keyword evidence="1" id="KW-0472">Membrane</keyword>
<dbReference type="Proteomes" id="UP001259982">
    <property type="component" value="Unassembled WGS sequence"/>
</dbReference>
<dbReference type="RefSeq" id="WP_311659649.1">
    <property type="nucleotide sequence ID" value="NZ_JAVRHY010000012.1"/>
</dbReference>
<keyword evidence="3" id="KW-1185">Reference proteome</keyword>
<accession>A0ABU3BDC8</accession>
<protein>
    <submittedName>
        <fullName evidence="2">DUF2244 domain-containing protein</fullName>
    </submittedName>
</protein>